<dbReference type="AlphaFoldDB" id="G0TZH6"/>
<dbReference type="GO" id="GO:0005524">
    <property type="term" value="F:ATP binding"/>
    <property type="evidence" value="ECO:0007669"/>
    <property type="project" value="UniProtKB-UniRule"/>
</dbReference>
<dbReference type="PRINTS" id="PR00380">
    <property type="entry name" value="KINESINHEAVY"/>
</dbReference>
<evidence type="ECO:0000256" key="4">
    <source>
        <dbReference type="RuleBase" id="RU000394"/>
    </source>
</evidence>
<dbReference type="InterPro" id="IPR056524">
    <property type="entry name" value="KIF6/9_C"/>
</dbReference>
<dbReference type="SMART" id="SM00129">
    <property type="entry name" value="KISc"/>
    <property type="match status" value="1"/>
</dbReference>
<dbReference type="GO" id="GO:0008017">
    <property type="term" value="F:microtubule binding"/>
    <property type="evidence" value="ECO:0007669"/>
    <property type="project" value="InterPro"/>
</dbReference>
<evidence type="ECO:0000256" key="5">
    <source>
        <dbReference type="SAM" id="Coils"/>
    </source>
</evidence>
<name>G0TZH6_TRYVY</name>
<accession>G0TZH6</accession>
<feature type="binding site" evidence="3">
    <location>
        <begin position="112"/>
        <end position="119"/>
    </location>
    <ligand>
        <name>ATP</name>
        <dbReference type="ChEBI" id="CHEBI:30616"/>
    </ligand>
</feature>
<dbReference type="PROSITE" id="PS50067">
    <property type="entry name" value="KINESIN_MOTOR_2"/>
    <property type="match status" value="1"/>
</dbReference>
<dbReference type="InterPro" id="IPR019821">
    <property type="entry name" value="Kinesin_motor_CS"/>
</dbReference>
<organism evidence="8">
    <name type="scientific">Trypanosoma vivax (strain Y486)</name>
    <dbReference type="NCBI Taxonomy" id="1055687"/>
    <lineage>
        <taxon>Eukaryota</taxon>
        <taxon>Discoba</taxon>
        <taxon>Euglenozoa</taxon>
        <taxon>Kinetoplastea</taxon>
        <taxon>Metakinetoplastina</taxon>
        <taxon>Trypanosomatida</taxon>
        <taxon>Trypanosomatidae</taxon>
        <taxon>Trypanosoma</taxon>
        <taxon>Duttonella</taxon>
    </lineage>
</organism>
<dbReference type="PANTHER" id="PTHR47968:SF67">
    <property type="entry name" value="KINESIN MOTOR DOMAIN-CONTAINING PROTEIN"/>
    <property type="match status" value="1"/>
</dbReference>
<keyword evidence="4" id="KW-0493">Microtubule</keyword>
<feature type="coiled-coil region" evidence="5">
    <location>
        <begin position="370"/>
        <end position="404"/>
    </location>
</feature>
<evidence type="ECO:0000256" key="3">
    <source>
        <dbReference type="PROSITE-ProRule" id="PRU00283"/>
    </source>
</evidence>
<dbReference type="GO" id="GO:0007018">
    <property type="term" value="P:microtubule-based movement"/>
    <property type="evidence" value="ECO:0007669"/>
    <property type="project" value="InterPro"/>
</dbReference>
<gene>
    <name evidence="8" type="ORF">TVY486_0706890</name>
</gene>
<keyword evidence="5" id="KW-0175">Coiled coil</keyword>
<keyword evidence="3 4" id="KW-0505">Motor protein</keyword>
<dbReference type="InterPro" id="IPR027417">
    <property type="entry name" value="P-loop_NTPase"/>
</dbReference>
<dbReference type="EMBL" id="HE573023">
    <property type="protein sequence ID" value="CCC49380.1"/>
    <property type="molecule type" value="Genomic_DNA"/>
</dbReference>
<evidence type="ECO:0000256" key="2">
    <source>
        <dbReference type="ARBA" id="ARBA00022840"/>
    </source>
</evidence>
<evidence type="ECO:0000259" key="7">
    <source>
        <dbReference type="PROSITE" id="PS50067"/>
    </source>
</evidence>
<feature type="compositionally biased region" description="Low complexity" evidence="6">
    <location>
        <begin position="865"/>
        <end position="881"/>
    </location>
</feature>
<dbReference type="Pfam" id="PF00225">
    <property type="entry name" value="Kinesin"/>
    <property type="match status" value="1"/>
</dbReference>
<dbReference type="SUPFAM" id="SSF52540">
    <property type="entry name" value="P-loop containing nucleoside triphosphate hydrolases"/>
    <property type="match status" value="1"/>
</dbReference>
<sequence>MGKPEGIRVFLRIRPYVKGLPRSLNGPSHYGRGDEPSQSYSIEHTFDNSTVHFHVDRRVEDDVVNNTQEDFQFTFRRAFEPTATQADVFNVVAKDCVMAALDGYNSTVFAYGQTGSGKTHSITGGAESYEDRGIIPRALALLYDEITRRQQHEATYSVAISYLQIYNDKGQDLLNRGKDARRLEDLPVVTIHDCGSDSDEVVLRGLAQHGAATPQDALNLLFLGDTNRLYCETPMNKTSSRSHCVFTIYLEARPHGASVVRHSKLHFVDLAGSERVAKTGVSGTVLTEAKHINLSLHYLEQVIMALSEQASGRREHVPFRNSFMTMVLRDSLGPNCRTSMLATAHPSPDQLPETISTCRFAQRVAMIKQAAQIQHEIESSRARIEALETSLKQKENEMNMLFDVLQRTHRARYNAETQTGAVRDGGRPVSVDKSDVGVHGCCNRTAVSVESSVPSLGVLESPDGGRGAQLVCGGDRHKDVGGCTTPALRAACERLAPAEATAVDEFFQKQKHLNETYDLSALTDAELLKDRAIAFEAFSRSYRQCAQVEASKKELKSRYEACKDTARQLNEVVDRIRQLKSAIQRLRAERVLQGVEEVDETERRSLEELTANKTAYNELATSLKQQKESIDAMHLFMKRAQEQLTRDFEDWFNIRQKQLNRAAGSVGGDGECAIGTGLRRLATDAKAITQVGSFANTFSGTETHANCLSASPERQGVRLTSSGIIRSPLRPHSHLQYPSEYKTPYATKAPLTGLPPLREELMTARHAWSATAPVGVVGSARGNNAGHPTNNGMTFHPDMAVGQQNCVTGVPSLISVDQNRQHPLALSSGVNGLLTNQLPSGNCIGMQSSGCVHLADRWKSGATTGHGNNDIARNNNNNGSGSTDAPNPYAPDHRSTGDVAADKQLAALYKAREALRQQLDS</sequence>
<reference evidence="8" key="1">
    <citation type="journal article" date="2012" name="Proc. Natl. Acad. Sci. U.S.A.">
        <title>Antigenic diversity is generated by distinct evolutionary mechanisms in African trypanosome species.</title>
        <authorList>
            <person name="Jackson A.P."/>
            <person name="Berry A."/>
            <person name="Aslett M."/>
            <person name="Allison H.C."/>
            <person name="Burton P."/>
            <person name="Vavrova-Anderson J."/>
            <person name="Brown R."/>
            <person name="Browne H."/>
            <person name="Corton N."/>
            <person name="Hauser H."/>
            <person name="Gamble J."/>
            <person name="Gilderthorp R."/>
            <person name="Marcello L."/>
            <person name="McQuillan J."/>
            <person name="Otto T.D."/>
            <person name="Quail M.A."/>
            <person name="Sanders M.J."/>
            <person name="van Tonder A."/>
            <person name="Ginger M.L."/>
            <person name="Field M.C."/>
            <person name="Barry J.D."/>
            <person name="Hertz-Fowler C."/>
            <person name="Berriman M."/>
        </authorList>
    </citation>
    <scope>NUCLEOTIDE SEQUENCE</scope>
    <source>
        <strain evidence="8">Y486</strain>
    </source>
</reference>
<dbReference type="Pfam" id="PF23735">
    <property type="entry name" value="KIF9"/>
    <property type="match status" value="1"/>
</dbReference>
<dbReference type="InterPro" id="IPR027640">
    <property type="entry name" value="Kinesin-like_fam"/>
</dbReference>
<evidence type="ECO:0000313" key="8">
    <source>
        <dbReference type="EMBL" id="CCC49380.1"/>
    </source>
</evidence>
<dbReference type="PROSITE" id="PS00411">
    <property type="entry name" value="KINESIN_MOTOR_1"/>
    <property type="match status" value="1"/>
</dbReference>
<feature type="domain" description="Kinesin motor" evidence="7">
    <location>
        <begin position="6"/>
        <end position="367"/>
    </location>
</feature>
<dbReference type="PANTHER" id="PTHR47968">
    <property type="entry name" value="CENTROMERE PROTEIN E"/>
    <property type="match status" value="1"/>
</dbReference>
<dbReference type="InterPro" id="IPR036961">
    <property type="entry name" value="Kinesin_motor_dom_sf"/>
</dbReference>
<dbReference type="InterPro" id="IPR001752">
    <property type="entry name" value="Kinesin_motor_dom"/>
</dbReference>
<feature type="coiled-coil region" evidence="5">
    <location>
        <begin position="545"/>
        <end position="626"/>
    </location>
</feature>
<proteinExistence type="inferred from homology"/>
<evidence type="ECO:0000256" key="6">
    <source>
        <dbReference type="SAM" id="MobiDB-lite"/>
    </source>
</evidence>
<dbReference type="GO" id="GO:0005874">
    <property type="term" value="C:microtubule"/>
    <property type="evidence" value="ECO:0007669"/>
    <property type="project" value="UniProtKB-KW"/>
</dbReference>
<dbReference type="VEuPathDB" id="TriTrypDB:TvY486_0706890"/>
<protein>
    <recommendedName>
        <fullName evidence="4">Kinesin-like protein</fullName>
    </recommendedName>
</protein>
<feature type="region of interest" description="Disordered" evidence="6">
    <location>
        <begin position="863"/>
        <end position="901"/>
    </location>
</feature>
<dbReference type="Gene3D" id="3.40.850.10">
    <property type="entry name" value="Kinesin motor domain"/>
    <property type="match status" value="1"/>
</dbReference>
<keyword evidence="2 3" id="KW-0067">ATP-binding</keyword>
<keyword evidence="1 3" id="KW-0547">Nucleotide-binding</keyword>
<comment type="similarity">
    <text evidence="3 4">Belongs to the TRAFAC class myosin-kinesin ATPase superfamily. Kinesin family.</text>
</comment>
<evidence type="ECO:0000256" key="1">
    <source>
        <dbReference type="ARBA" id="ARBA00022741"/>
    </source>
</evidence>
<dbReference type="GO" id="GO:0003777">
    <property type="term" value="F:microtubule motor activity"/>
    <property type="evidence" value="ECO:0007669"/>
    <property type="project" value="InterPro"/>
</dbReference>